<dbReference type="InterPro" id="IPR007037">
    <property type="entry name" value="SIP_rossman_dom"/>
</dbReference>
<dbReference type="Pfam" id="PF04954">
    <property type="entry name" value="SIP"/>
    <property type="match status" value="1"/>
</dbReference>
<keyword evidence="3" id="KW-1185">Reference proteome</keyword>
<dbReference type="InterPro" id="IPR017938">
    <property type="entry name" value="Riboflavin_synthase-like_b-brl"/>
</dbReference>
<dbReference type="InterPro" id="IPR017927">
    <property type="entry name" value="FAD-bd_FR_type"/>
</dbReference>
<dbReference type="EMBL" id="VMNW02000020">
    <property type="protein sequence ID" value="KAA9160772.1"/>
    <property type="molecule type" value="Genomic_DNA"/>
</dbReference>
<organism evidence="2 3">
    <name type="scientific">Amycolatopsis acidicola</name>
    <dbReference type="NCBI Taxonomy" id="2596893"/>
    <lineage>
        <taxon>Bacteria</taxon>
        <taxon>Bacillati</taxon>
        <taxon>Actinomycetota</taxon>
        <taxon>Actinomycetes</taxon>
        <taxon>Pseudonocardiales</taxon>
        <taxon>Pseudonocardiaceae</taxon>
        <taxon>Amycolatopsis</taxon>
    </lineage>
</organism>
<dbReference type="Gene3D" id="2.40.30.10">
    <property type="entry name" value="Translation factors"/>
    <property type="match status" value="1"/>
</dbReference>
<dbReference type="Proteomes" id="UP000319769">
    <property type="component" value="Unassembled WGS sequence"/>
</dbReference>
<comment type="caution">
    <text evidence="2">The sequence shown here is derived from an EMBL/GenBank/DDBJ whole genome shotgun (WGS) entry which is preliminary data.</text>
</comment>
<evidence type="ECO:0000313" key="2">
    <source>
        <dbReference type="EMBL" id="KAA9160772.1"/>
    </source>
</evidence>
<evidence type="ECO:0000259" key="1">
    <source>
        <dbReference type="PROSITE" id="PS51384"/>
    </source>
</evidence>
<gene>
    <name evidence="2" type="ORF">FPZ12_016330</name>
</gene>
<dbReference type="OrthoDB" id="3291337at2"/>
<evidence type="ECO:0000313" key="3">
    <source>
        <dbReference type="Proteomes" id="UP000319769"/>
    </source>
</evidence>
<name>A0A5N0V8C5_9PSEU</name>
<dbReference type="Pfam" id="PF08021">
    <property type="entry name" value="FAD_binding_9"/>
    <property type="match status" value="2"/>
</dbReference>
<accession>A0A5N0V8C5</accession>
<dbReference type="InterPro" id="IPR039261">
    <property type="entry name" value="FNR_nucleotide-bd"/>
</dbReference>
<dbReference type="PROSITE" id="PS51384">
    <property type="entry name" value="FAD_FR"/>
    <property type="match status" value="1"/>
</dbReference>
<dbReference type="AlphaFoldDB" id="A0A5N0V8C5"/>
<sequence length="235" mass="26042">MDARGRDLTVSRVHQLSRSFVRVTLTGEELDGFSSPSPDDHVKVFFPDTEGRPSRDYTPRAWRPDARELDLDFVVHGDQGPATAWAARARPGDRLYVGGPRGTAALPADAGRVLLLADETALPAACRWIEEAPDPARITLLAWLADEEDRAYLDQVGAAHVTIRWISDPVAAMRDEGDLTASYVWARGEATELVPVRRYLRRELGLAPEQADVRGYWRRGTADADQRTALDPGEE</sequence>
<reference evidence="2" key="1">
    <citation type="submission" date="2019-09" db="EMBL/GenBank/DDBJ databases">
        <authorList>
            <person name="Teo W.F.A."/>
            <person name="Duangmal K."/>
        </authorList>
    </citation>
    <scope>NUCLEOTIDE SEQUENCE [LARGE SCALE GENOMIC DNA]</scope>
    <source>
        <strain evidence="2">K81G1</strain>
    </source>
</reference>
<dbReference type="GO" id="GO:0016491">
    <property type="term" value="F:oxidoreductase activity"/>
    <property type="evidence" value="ECO:0007669"/>
    <property type="project" value="InterPro"/>
</dbReference>
<dbReference type="InterPro" id="IPR039374">
    <property type="entry name" value="SIP_fam"/>
</dbReference>
<dbReference type="PANTHER" id="PTHR30157">
    <property type="entry name" value="FERRIC REDUCTASE, NADPH-DEPENDENT"/>
    <property type="match status" value="1"/>
</dbReference>
<dbReference type="SUPFAM" id="SSF63380">
    <property type="entry name" value="Riboflavin synthase domain-like"/>
    <property type="match status" value="1"/>
</dbReference>
<dbReference type="Gene3D" id="3.40.50.80">
    <property type="entry name" value="Nucleotide-binding domain of ferredoxin-NADP reductase (FNR) module"/>
    <property type="match status" value="1"/>
</dbReference>
<dbReference type="PANTHER" id="PTHR30157:SF0">
    <property type="entry name" value="NADPH-DEPENDENT FERRIC-CHELATE REDUCTASE"/>
    <property type="match status" value="1"/>
</dbReference>
<protein>
    <submittedName>
        <fullName evidence="2">Siderophore-interacting protein</fullName>
    </submittedName>
</protein>
<proteinExistence type="predicted"/>
<feature type="domain" description="FAD-binding FR-type" evidence="1">
    <location>
        <begin position="3"/>
        <end position="107"/>
    </location>
</feature>
<dbReference type="InterPro" id="IPR013113">
    <property type="entry name" value="SIP_FAD-bd"/>
</dbReference>
<dbReference type="CDD" id="cd06193">
    <property type="entry name" value="siderophore_interacting"/>
    <property type="match status" value="1"/>
</dbReference>